<dbReference type="InterPro" id="IPR057089">
    <property type="entry name" value="C2_TIP"/>
</dbReference>
<dbReference type="SUPFAM" id="SSF69318">
    <property type="entry name" value="Integrin alpha N-terminal domain"/>
    <property type="match status" value="1"/>
</dbReference>
<protein>
    <submittedName>
        <fullName evidence="12">T-cell immunomodulatory protein</fullName>
    </submittedName>
</protein>
<dbReference type="AlphaFoldDB" id="A0A914GZG1"/>
<keyword evidence="4 9" id="KW-0732">Signal</keyword>
<dbReference type="InterPro" id="IPR028994">
    <property type="entry name" value="Integrin_alpha_N"/>
</dbReference>
<dbReference type="WBParaSite" id="Gr19_v10_g11821.t3">
    <property type="protein sequence ID" value="Gr19_v10_g11821.t3"/>
    <property type="gene ID" value="Gr19_v10_g11821"/>
</dbReference>
<feature type="signal peptide" evidence="9">
    <location>
        <begin position="1"/>
        <end position="27"/>
    </location>
</feature>
<dbReference type="Pfam" id="PF13517">
    <property type="entry name" value="FG-GAP_3"/>
    <property type="match status" value="1"/>
</dbReference>
<evidence type="ECO:0000256" key="8">
    <source>
        <dbReference type="SAM" id="Phobius"/>
    </source>
</evidence>
<evidence type="ECO:0000256" key="4">
    <source>
        <dbReference type="ARBA" id="ARBA00022729"/>
    </source>
</evidence>
<evidence type="ECO:0000256" key="6">
    <source>
        <dbReference type="ARBA" id="ARBA00023136"/>
    </source>
</evidence>
<evidence type="ECO:0000256" key="3">
    <source>
        <dbReference type="ARBA" id="ARBA00022692"/>
    </source>
</evidence>
<dbReference type="Gene3D" id="2.130.10.130">
    <property type="entry name" value="Integrin alpha, N-terminal"/>
    <property type="match status" value="1"/>
</dbReference>
<reference evidence="12" key="1">
    <citation type="submission" date="2022-11" db="UniProtKB">
        <authorList>
            <consortium name="WormBaseParasite"/>
        </authorList>
    </citation>
    <scope>IDENTIFICATION</scope>
</reference>
<evidence type="ECO:0000256" key="5">
    <source>
        <dbReference type="ARBA" id="ARBA00022989"/>
    </source>
</evidence>
<evidence type="ECO:0000313" key="12">
    <source>
        <dbReference type="WBParaSite" id="Gr19_v10_g11821.t3"/>
    </source>
</evidence>
<accession>A0A914GZG1</accession>
<dbReference type="PANTHER" id="PTHR13412:SF0">
    <property type="entry name" value="T-CELL IMMUNOMODULATORY PROTEIN"/>
    <property type="match status" value="1"/>
</dbReference>
<organism evidence="11 12">
    <name type="scientific">Globodera rostochiensis</name>
    <name type="common">Golden nematode worm</name>
    <name type="synonym">Heterodera rostochiensis</name>
    <dbReference type="NCBI Taxonomy" id="31243"/>
    <lineage>
        <taxon>Eukaryota</taxon>
        <taxon>Metazoa</taxon>
        <taxon>Ecdysozoa</taxon>
        <taxon>Nematoda</taxon>
        <taxon>Chromadorea</taxon>
        <taxon>Rhabditida</taxon>
        <taxon>Tylenchina</taxon>
        <taxon>Tylenchomorpha</taxon>
        <taxon>Tylenchoidea</taxon>
        <taxon>Heteroderidae</taxon>
        <taxon>Heteroderinae</taxon>
        <taxon>Globodera</taxon>
    </lineage>
</organism>
<proteinExistence type="inferred from homology"/>
<feature type="transmembrane region" description="Helical" evidence="8">
    <location>
        <begin position="616"/>
        <end position="640"/>
    </location>
</feature>
<feature type="chain" id="PRO_5037171418" evidence="9">
    <location>
        <begin position="28"/>
        <end position="662"/>
    </location>
</feature>
<dbReference type="Proteomes" id="UP000887572">
    <property type="component" value="Unplaced"/>
</dbReference>
<evidence type="ECO:0000256" key="2">
    <source>
        <dbReference type="ARBA" id="ARBA00006496"/>
    </source>
</evidence>
<keyword evidence="7" id="KW-0325">Glycoprotein</keyword>
<keyword evidence="11" id="KW-1185">Reference proteome</keyword>
<dbReference type="InterPro" id="IPR024881">
    <property type="entry name" value="Tip"/>
</dbReference>
<dbReference type="PANTHER" id="PTHR13412">
    <property type="entry name" value="T-CELL IMMUNOMODULATORY PROTEIN HOMOLOG"/>
    <property type="match status" value="1"/>
</dbReference>
<name>A0A914GZG1_GLORO</name>
<keyword evidence="5 8" id="KW-1133">Transmembrane helix</keyword>
<keyword evidence="6 8" id="KW-0472">Membrane</keyword>
<feature type="domain" description="T-cell immunomodulatory protein TIP C2" evidence="10">
    <location>
        <begin position="507"/>
        <end position="610"/>
    </location>
</feature>
<comment type="similarity">
    <text evidence="2">Belongs to the TIP family.</text>
</comment>
<evidence type="ECO:0000259" key="10">
    <source>
        <dbReference type="Pfam" id="PF23122"/>
    </source>
</evidence>
<sequence>MVNCWLPMPEKMPKSLIMSLLASLSAASIVNIGDKPMLPIAGRICAIADMDKDGNTDLLIQQNNMLLIYLQPNDGSDFRKSAQVLTLPTGVGKVSCAVGDFNGDTCPDLLVVQTFQADLNIIDKVKALFSAAETQYAAVLYLNDGNNTFTEHQICDENGLEGTASPGPSPPTPLNCPIKFVDHPTLVDINGDGITDLLGFALRKAGDGKEVTELFCLQGVRHQSPPGESVEFRRCEHLFPPAPVGGVFPGFTPIFADLNSDLSAEFVFLEADKRKMVVWSQSSAGPGAASEWKVNETLSVQLPALGEGEALASPLVSDVDSDGQLDILVPVCASAKCNSVVRLWCYSRLTVRVVQIDLRVWLSEERKGTEQVTLEPEIDGQTIVPFRIGDFSLNGYPDLIATVTLPGGSSRTPMIFENAPDDGGYQRKFELTRKPQRILPPLNDKLSGLVMSAFFDLKEDGNLDMMVEYADEATGSSVNFIRTQCIGCCKPQQSENANGVRQIKIGSGIVWHGACVSIQMTDFADQSADGLRRIELCQLPQSAHRLLHNPFVLFGLSRTPNFVDEVEFGGPRLIIEGRFQRDLIRQVVPNSRVVVIPPDSETGHWTSRLFVTPSQLIFLSLLVMATCCGLLLLMITFLHFRERQQDKKERQAQTHRFHFDAM</sequence>
<dbReference type="InterPro" id="IPR013517">
    <property type="entry name" value="FG-GAP"/>
</dbReference>
<evidence type="ECO:0000256" key="9">
    <source>
        <dbReference type="SAM" id="SignalP"/>
    </source>
</evidence>
<dbReference type="GO" id="GO:0005886">
    <property type="term" value="C:plasma membrane"/>
    <property type="evidence" value="ECO:0007669"/>
    <property type="project" value="TreeGrafter"/>
</dbReference>
<evidence type="ECO:0000313" key="11">
    <source>
        <dbReference type="Proteomes" id="UP000887572"/>
    </source>
</evidence>
<evidence type="ECO:0000256" key="1">
    <source>
        <dbReference type="ARBA" id="ARBA00004479"/>
    </source>
</evidence>
<comment type="subcellular location">
    <subcellularLocation>
        <location evidence="1">Membrane</location>
        <topology evidence="1">Single-pass type I membrane protein</topology>
    </subcellularLocation>
</comment>
<evidence type="ECO:0000256" key="7">
    <source>
        <dbReference type="ARBA" id="ARBA00023180"/>
    </source>
</evidence>
<keyword evidence="3 8" id="KW-0812">Transmembrane</keyword>
<dbReference type="Pfam" id="PF23122">
    <property type="entry name" value="C2_ITFG1"/>
    <property type="match status" value="1"/>
</dbReference>